<evidence type="ECO:0000256" key="1">
    <source>
        <dbReference type="SAM" id="Phobius"/>
    </source>
</evidence>
<dbReference type="EMBL" id="HG994358">
    <property type="protein sequence ID" value="CAF2277476.1"/>
    <property type="molecule type" value="Genomic_DNA"/>
</dbReference>
<name>A0A817B644_BRANA</name>
<dbReference type="AlphaFoldDB" id="A0A817B644"/>
<proteinExistence type="predicted"/>
<feature type="transmembrane region" description="Helical" evidence="1">
    <location>
        <begin position="78"/>
        <end position="102"/>
    </location>
</feature>
<dbReference type="Proteomes" id="UP001295469">
    <property type="component" value="Chromosome A04"/>
</dbReference>
<reference evidence="2" key="1">
    <citation type="submission" date="2021-01" db="EMBL/GenBank/DDBJ databases">
        <authorList>
            <consortium name="Genoscope - CEA"/>
            <person name="William W."/>
        </authorList>
    </citation>
    <scope>NUCLEOTIDE SEQUENCE</scope>
</reference>
<organism evidence="2">
    <name type="scientific">Brassica napus</name>
    <name type="common">Rape</name>
    <dbReference type="NCBI Taxonomy" id="3708"/>
    <lineage>
        <taxon>Eukaryota</taxon>
        <taxon>Viridiplantae</taxon>
        <taxon>Streptophyta</taxon>
        <taxon>Embryophyta</taxon>
        <taxon>Tracheophyta</taxon>
        <taxon>Spermatophyta</taxon>
        <taxon>Magnoliopsida</taxon>
        <taxon>eudicotyledons</taxon>
        <taxon>Gunneridae</taxon>
        <taxon>Pentapetalae</taxon>
        <taxon>rosids</taxon>
        <taxon>malvids</taxon>
        <taxon>Brassicales</taxon>
        <taxon>Brassicaceae</taxon>
        <taxon>Brassiceae</taxon>
        <taxon>Brassica</taxon>
    </lineage>
</organism>
<gene>
    <name evidence="2" type="ORF">DARMORV10_A04P17380.1</name>
</gene>
<keyword evidence="1" id="KW-1133">Transmembrane helix</keyword>
<accession>A0A817B644</accession>
<evidence type="ECO:0000313" key="2">
    <source>
        <dbReference type="EMBL" id="CAF2277476.1"/>
    </source>
</evidence>
<keyword evidence="1" id="KW-0472">Membrane</keyword>
<sequence length="107" mass="12243">MNLSFFEDIGLSMGNSGFLMEVVEVNWLWNVASAPLHTGSASAKTLQFVCFCLVFVSFFFSSICYVFFILFFDGIYPSLLQFSCLVLFENYLFVQFGINGVFEEQQF</sequence>
<keyword evidence="1" id="KW-0812">Transmembrane</keyword>
<feature type="transmembrane region" description="Helical" evidence="1">
    <location>
        <begin position="48"/>
        <end position="72"/>
    </location>
</feature>
<protein>
    <submittedName>
        <fullName evidence="2">(rape) hypothetical protein</fullName>
    </submittedName>
</protein>